<reference evidence="3" key="1">
    <citation type="journal article" date="2015" name="Nat. Genet.">
        <title>The genome and transcriptome of the zoonotic hookworm Ancylostoma ceylanicum identify infection-specific gene families.</title>
        <authorList>
            <person name="Schwarz E.M."/>
            <person name="Hu Y."/>
            <person name="Antoshechkin I."/>
            <person name="Miller M.M."/>
            <person name="Sternberg P.W."/>
            <person name="Aroian R.V."/>
        </authorList>
    </citation>
    <scope>NUCLEOTIDE SEQUENCE</scope>
    <source>
        <strain evidence="3">HY135</strain>
    </source>
</reference>
<feature type="transmembrane region" description="Helical" evidence="1">
    <location>
        <begin position="134"/>
        <end position="152"/>
    </location>
</feature>
<dbReference type="EMBL" id="JARK01001386">
    <property type="protein sequence ID" value="EYC11536.1"/>
    <property type="molecule type" value="Genomic_DNA"/>
</dbReference>
<evidence type="ECO:0000313" key="3">
    <source>
        <dbReference type="Proteomes" id="UP000024635"/>
    </source>
</evidence>
<name>A0A016U9H2_9BILA</name>
<dbReference type="STRING" id="53326.A0A016U9H2"/>
<dbReference type="OrthoDB" id="286811at2759"/>
<organism evidence="2 3">
    <name type="scientific">Ancylostoma ceylanicum</name>
    <dbReference type="NCBI Taxonomy" id="53326"/>
    <lineage>
        <taxon>Eukaryota</taxon>
        <taxon>Metazoa</taxon>
        <taxon>Ecdysozoa</taxon>
        <taxon>Nematoda</taxon>
        <taxon>Chromadorea</taxon>
        <taxon>Rhabditida</taxon>
        <taxon>Rhabditina</taxon>
        <taxon>Rhabditomorpha</taxon>
        <taxon>Strongyloidea</taxon>
        <taxon>Ancylostomatidae</taxon>
        <taxon>Ancylostomatinae</taxon>
        <taxon>Ancylostoma</taxon>
    </lineage>
</organism>
<comment type="caution">
    <text evidence="2">The sequence shown here is derived from an EMBL/GenBank/DDBJ whole genome shotgun (WGS) entry which is preliminary data.</text>
</comment>
<evidence type="ECO:0000313" key="2">
    <source>
        <dbReference type="EMBL" id="EYC11536.1"/>
    </source>
</evidence>
<keyword evidence="3" id="KW-1185">Reference proteome</keyword>
<protein>
    <submittedName>
        <fullName evidence="2">Uncharacterized protein</fullName>
    </submittedName>
</protein>
<gene>
    <name evidence="2" type="primary">Acey_s0050.g1962</name>
    <name evidence="2" type="ORF">Y032_0050g1962</name>
</gene>
<evidence type="ECO:0000256" key="1">
    <source>
        <dbReference type="SAM" id="Phobius"/>
    </source>
</evidence>
<keyword evidence="1" id="KW-0812">Transmembrane</keyword>
<dbReference type="Proteomes" id="UP000024635">
    <property type="component" value="Unassembled WGS sequence"/>
</dbReference>
<keyword evidence="1" id="KW-0472">Membrane</keyword>
<feature type="transmembrane region" description="Helical" evidence="1">
    <location>
        <begin position="172"/>
        <end position="192"/>
    </location>
</feature>
<keyword evidence="1" id="KW-1133">Transmembrane helix</keyword>
<dbReference type="AlphaFoldDB" id="A0A016U9H2"/>
<proteinExistence type="predicted"/>
<accession>A0A016U9H2</accession>
<sequence>MRAVLHSWKFRANKSPWELFRAPVLTCAPARKITIVKQGLALVQAEDSIPALEEKIGMGQTEEVIEQASGLTITGHSEIADLSSLTEVVSDGILGGLVGDNSDVNGEAVELNTHSHSGHYNNPNRMSWEDLGKFAVFLMLWATFLVVEGVAASNRRATAESNNPNRMSWEDLGKFAVFLMLWAAFLVVEGVAASNRRATAESSVYLGVSHSRTAWCAMRPLAGGVPAADQLIVDR</sequence>